<dbReference type="KEGG" id="gtt:GUITHDRAFT_145491"/>
<evidence type="ECO:0000313" key="4">
    <source>
        <dbReference type="EMBL" id="EKX36745.1"/>
    </source>
</evidence>
<dbReference type="EMBL" id="JH993068">
    <property type="protein sequence ID" value="EKX36745.1"/>
    <property type="molecule type" value="Genomic_DNA"/>
</dbReference>
<dbReference type="Proteomes" id="UP000011087">
    <property type="component" value="Unassembled WGS sequence"/>
</dbReference>
<keyword evidence="6" id="KW-1185">Reference proteome</keyword>
<reference evidence="5" key="3">
    <citation type="submission" date="2016-03" db="UniProtKB">
        <authorList>
            <consortium name="EnsemblProtists"/>
        </authorList>
    </citation>
    <scope>IDENTIFICATION</scope>
</reference>
<evidence type="ECO:0000256" key="2">
    <source>
        <dbReference type="SAM" id="SignalP"/>
    </source>
</evidence>
<feature type="chain" id="PRO_5008770180" description="Right handed beta helix domain-containing protein" evidence="2">
    <location>
        <begin position="21"/>
        <end position="949"/>
    </location>
</feature>
<reference evidence="4 6" key="1">
    <citation type="journal article" date="2012" name="Nature">
        <title>Algal genomes reveal evolutionary mosaicism and the fate of nucleomorphs.</title>
        <authorList>
            <consortium name="DOE Joint Genome Institute"/>
            <person name="Curtis B.A."/>
            <person name="Tanifuji G."/>
            <person name="Burki F."/>
            <person name="Gruber A."/>
            <person name="Irimia M."/>
            <person name="Maruyama S."/>
            <person name="Arias M.C."/>
            <person name="Ball S.G."/>
            <person name="Gile G.H."/>
            <person name="Hirakawa Y."/>
            <person name="Hopkins J.F."/>
            <person name="Kuo A."/>
            <person name="Rensing S.A."/>
            <person name="Schmutz J."/>
            <person name="Symeonidi A."/>
            <person name="Elias M."/>
            <person name="Eveleigh R.J."/>
            <person name="Herman E.K."/>
            <person name="Klute M.J."/>
            <person name="Nakayama T."/>
            <person name="Obornik M."/>
            <person name="Reyes-Prieto A."/>
            <person name="Armbrust E.V."/>
            <person name="Aves S.J."/>
            <person name="Beiko R.G."/>
            <person name="Coutinho P."/>
            <person name="Dacks J.B."/>
            <person name="Durnford D.G."/>
            <person name="Fast N.M."/>
            <person name="Green B.R."/>
            <person name="Grisdale C.J."/>
            <person name="Hempel F."/>
            <person name="Henrissat B."/>
            <person name="Hoppner M.P."/>
            <person name="Ishida K."/>
            <person name="Kim E."/>
            <person name="Koreny L."/>
            <person name="Kroth P.G."/>
            <person name="Liu Y."/>
            <person name="Malik S.B."/>
            <person name="Maier U.G."/>
            <person name="McRose D."/>
            <person name="Mock T."/>
            <person name="Neilson J.A."/>
            <person name="Onodera N.T."/>
            <person name="Poole A.M."/>
            <person name="Pritham E.J."/>
            <person name="Richards T.A."/>
            <person name="Rocap G."/>
            <person name="Roy S.W."/>
            <person name="Sarai C."/>
            <person name="Schaack S."/>
            <person name="Shirato S."/>
            <person name="Slamovits C.H."/>
            <person name="Spencer D.F."/>
            <person name="Suzuki S."/>
            <person name="Worden A.Z."/>
            <person name="Zauner S."/>
            <person name="Barry K."/>
            <person name="Bell C."/>
            <person name="Bharti A.K."/>
            <person name="Crow J.A."/>
            <person name="Grimwood J."/>
            <person name="Kramer R."/>
            <person name="Lindquist E."/>
            <person name="Lucas S."/>
            <person name="Salamov A."/>
            <person name="McFadden G.I."/>
            <person name="Lane C.E."/>
            <person name="Keeling P.J."/>
            <person name="Gray M.W."/>
            <person name="Grigoriev I.V."/>
            <person name="Archibald J.M."/>
        </authorList>
    </citation>
    <scope>NUCLEOTIDE SEQUENCE</scope>
    <source>
        <strain evidence="4 6">CCMP2712</strain>
    </source>
</reference>
<dbReference type="EnsemblProtists" id="EKX36745">
    <property type="protein sequence ID" value="EKX36745"/>
    <property type="gene ID" value="GUITHDRAFT_145491"/>
</dbReference>
<dbReference type="AlphaFoldDB" id="L1ILS1"/>
<organism evidence="4">
    <name type="scientific">Guillardia theta (strain CCMP2712)</name>
    <name type="common">Cryptophyte</name>
    <dbReference type="NCBI Taxonomy" id="905079"/>
    <lineage>
        <taxon>Eukaryota</taxon>
        <taxon>Cryptophyceae</taxon>
        <taxon>Pyrenomonadales</taxon>
        <taxon>Geminigeraceae</taxon>
        <taxon>Guillardia</taxon>
    </lineage>
</organism>
<feature type="signal peptide" evidence="2">
    <location>
        <begin position="1"/>
        <end position="20"/>
    </location>
</feature>
<dbReference type="PaxDb" id="55529-EKX36745"/>
<feature type="compositionally biased region" description="Basic residues" evidence="1">
    <location>
        <begin position="940"/>
        <end position="949"/>
    </location>
</feature>
<dbReference type="InterPro" id="IPR011050">
    <property type="entry name" value="Pectin_lyase_fold/virulence"/>
</dbReference>
<dbReference type="Pfam" id="PF13229">
    <property type="entry name" value="Beta_helix"/>
    <property type="match status" value="1"/>
</dbReference>
<evidence type="ECO:0000313" key="5">
    <source>
        <dbReference type="EnsemblProtists" id="EKX36745"/>
    </source>
</evidence>
<feature type="region of interest" description="Disordered" evidence="1">
    <location>
        <begin position="192"/>
        <end position="220"/>
    </location>
</feature>
<feature type="domain" description="Right handed beta helix" evidence="3">
    <location>
        <begin position="430"/>
        <end position="558"/>
    </location>
</feature>
<feature type="compositionally biased region" description="Basic and acidic residues" evidence="1">
    <location>
        <begin position="920"/>
        <end position="939"/>
    </location>
</feature>
<gene>
    <name evidence="4" type="ORF">GUITHDRAFT_145491</name>
</gene>
<name>L1ILS1_GUITC</name>
<protein>
    <recommendedName>
        <fullName evidence="3">Right handed beta helix domain-containing protein</fullName>
    </recommendedName>
</protein>
<feature type="region of interest" description="Disordered" evidence="1">
    <location>
        <begin position="883"/>
        <end position="949"/>
    </location>
</feature>
<dbReference type="SUPFAM" id="SSF51126">
    <property type="entry name" value="Pectin lyase-like"/>
    <property type="match status" value="1"/>
</dbReference>
<reference evidence="6" key="2">
    <citation type="submission" date="2012-11" db="EMBL/GenBank/DDBJ databases">
        <authorList>
            <person name="Kuo A."/>
            <person name="Curtis B.A."/>
            <person name="Tanifuji G."/>
            <person name="Burki F."/>
            <person name="Gruber A."/>
            <person name="Irimia M."/>
            <person name="Maruyama S."/>
            <person name="Arias M.C."/>
            <person name="Ball S.G."/>
            <person name="Gile G.H."/>
            <person name="Hirakawa Y."/>
            <person name="Hopkins J.F."/>
            <person name="Rensing S.A."/>
            <person name="Schmutz J."/>
            <person name="Symeonidi A."/>
            <person name="Elias M."/>
            <person name="Eveleigh R.J."/>
            <person name="Herman E.K."/>
            <person name="Klute M.J."/>
            <person name="Nakayama T."/>
            <person name="Obornik M."/>
            <person name="Reyes-Prieto A."/>
            <person name="Armbrust E.V."/>
            <person name="Aves S.J."/>
            <person name="Beiko R.G."/>
            <person name="Coutinho P."/>
            <person name="Dacks J.B."/>
            <person name="Durnford D.G."/>
            <person name="Fast N.M."/>
            <person name="Green B.R."/>
            <person name="Grisdale C."/>
            <person name="Hempe F."/>
            <person name="Henrissat B."/>
            <person name="Hoppner M.P."/>
            <person name="Ishida K.-I."/>
            <person name="Kim E."/>
            <person name="Koreny L."/>
            <person name="Kroth P.G."/>
            <person name="Liu Y."/>
            <person name="Malik S.-B."/>
            <person name="Maier U.G."/>
            <person name="McRose D."/>
            <person name="Mock T."/>
            <person name="Neilson J.A."/>
            <person name="Onodera N.T."/>
            <person name="Poole A.M."/>
            <person name="Pritham E.J."/>
            <person name="Richards T.A."/>
            <person name="Rocap G."/>
            <person name="Roy S.W."/>
            <person name="Sarai C."/>
            <person name="Schaack S."/>
            <person name="Shirato S."/>
            <person name="Slamovits C.H."/>
            <person name="Spencer D.F."/>
            <person name="Suzuki S."/>
            <person name="Worden A.Z."/>
            <person name="Zauner S."/>
            <person name="Barry K."/>
            <person name="Bell C."/>
            <person name="Bharti A.K."/>
            <person name="Crow J.A."/>
            <person name="Grimwood J."/>
            <person name="Kramer R."/>
            <person name="Lindquist E."/>
            <person name="Lucas S."/>
            <person name="Salamov A."/>
            <person name="McFadden G.I."/>
            <person name="Lane C.E."/>
            <person name="Keeling P.J."/>
            <person name="Gray M.W."/>
            <person name="Grigoriev I.V."/>
            <person name="Archibald J.M."/>
        </authorList>
    </citation>
    <scope>NUCLEOTIDE SEQUENCE</scope>
    <source>
        <strain evidence="6">CCMP2712</strain>
    </source>
</reference>
<dbReference type="RefSeq" id="XP_005823725.1">
    <property type="nucleotide sequence ID" value="XM_005823668.1"/>
</dbReference>
<dbReference type="HOGENOM" id="CLU_310249_0_0_1"/>
<keyword evidence="2" id="KW-0732">Signal</keyword>
<sequence>MAGRGWALALLVWVCHVGDHVVINSQENSKPVSMLLRAAKEQGWRRWLPGDVGSRLWRRCGCGGMRSGRMHERGLGALELAVMLRHRRAGEMLRLRALRGGLTDGDDKYVPGMMQDLSDDSQAEGSARYARPQLDSLSVQDATEFYMNLTRMAAKGEKIPEVSSLMSPKLVERHRALDSRASLDAEHFFGLEETDKQKDSQGVKSQSMKSQVERESTRAESMTALDKEWWEMEGEMEEKWDELARSLVEFCCNEEIRYEDVQEQQQGLLGYFPCMFNESNFSLAVAGSHTSGEVKRLLQKQVSRHVLLKNPPDNHVREYDVIKGKGSLVAYDMLSAISAAFNCTRTEYMESVFTEHGTHGNIDVEDGLHEIETQLALIPIGFTLSVKGVSDSAVVNGSWDLQDQALEDACLSIWGGPWTIDEELIPSFKCKVITISASAIKLFRLGAAWVSDCTIGGEGMDMFELAGDGVTVSLGARLIMERTSVFHTGLLGGIGVRAEDKGYVTLKDCLFRDNVYAVGVTCKAKMQVLNCKLLQQQSAAIWIGAENQTYLEIRNSTIRGVVFEDIVFENRNETVRQQRRKEYSFLGTPVMFDFFPPDNDQNLPESERLYHAVGYYILRPSVFINESNEFLSHSGLKGEEEDLPAWANHPLDNFVSDSEGNLYFEPDVSDEDDLYCAAIEDARMESDGKQPLEYELAGGLRVRGKLNYTAARLKSEQEKYVSTQTLQRIRKWVDLYMAHLKELERRRQGPDPIFDPDNVYKRELWAWGHIRTEWDHLVKDRTEDDKKIMSRTLEENLYPKLPDPDDSPLLLDTDLDQNTRSTLCPIPIPRDRKLLQKVERKMGLPLHPQEPRGKAAYHRWLNQVCLQEVHMSFDELLKRDGESNPIEEDFNTSKTAAGDGTVAGKDTMEGAGGEEEMDIDREWSSKVKEESSFDPDWKPKPVRRKSTMR</sequence>
<evidence type="ECO:0000259" key="3">
    <source>
        <dbReference type="Pfam" id="PF13229"/>
    </source>
</evidence>
<evidence type="ECO:0000313" key="6">
    <source>
        <dbReference type="Proteomes" id="UP000011087"/>
    </source>
</evidence>
<accession>L1ILS1</accession>
<proteinExistence type="predicted"/>
<dbReference type="GeneID" id="17293487"/>
<dbReference type="InterPro" id="IPR039448">
    <property type="entry name" value="Beta_helix"/>
</dbReference>
<feature type="compositionally biased region" description="Basic and acidic residues" evidence="1">
    <location>
        <begin position="192"/>
        <end position="201"/>
    </location>
</feature>
<evidence type="ECO:0000256" key="1">
    <source>
        <dbReference type="SAM" id="MobiDB-lite"/>
    </source>
</evidence>